<evidence type="ECO:0000313" key="3">
    <source>
        <dbReference type="Proteomes" id="UP000269379"/>
    </source>
</evidence>
<feature type="compositionally biased region" description="Low complexity" evidence="1">
    <location>
        <begin position="43"/>
        <end position="78"/>
    </location>
</feature>
<feature type="compositionally biased region" description="Low complexity" evidence="1">
    <location>
        <begin position="92"/>
        <end position="103"/>
    </location>
</feature>
<name>A0AAX1X4W0_BURML</name>
<proteinExistence type="predicted"/>
<dbReference type="Proteomes" id="UP000269379">
    <property type="component" value="Chromosome 1"/>
</dbReference>
<dbReference type="AlphaFoldDB" id="A0AAX1X4W0"/>
<evidence type="ECO:0000256" key="1">
    <source>
        <dbReference type="SAM" id="MobiDB-lite"/>
    </source>
</evidence>
<organism evidence="2 3">
    <name type="scientific">Burkholderia mallei</name>
    <name type="common">Pseudomonas mallei</name>
    <dbReference type="NCBI Taxonomy" id="13373"/>
    <lineage>
        <taxon>Bacteria</taxon>
        <taxon>Pseudomonadati</taxon>
        <taxon>Pseudomonadota</taxon>
        <taxon>Betaproteobacteria</taxon>
        <taxon>Burkholderiales</taxon>
        <taxon>Burkholderiaceae</taxon>
        <taxon>Burkholderia</taxon>
        <taxon>pseudomallei group</taxon>
    </lineage>
</organism>
<feature type="compositionally biased region" description="Basic and acidic residues" evidence="1">
    <location>
        <begin position="106"/>
        <end position="127"/>
    </location>
</feature>
<evidence type="ECO:0000313" key="2">
    <source>
        <dbReference type="EMBL" id="RPA25631.1"/>
    </source>
</evidence>
<feature type="region of interest" description="Disordered" evidence="1">
    <location>
        <begin position="27"/>
        <end position="127"/>
    </location>
</feature>
<comment type="caution">
    <text evidence="2">The sequence shown here is derived from an EMBL/GenBank/DDBJ whole genome shotgun (WGS) entry which is preliminary data.</text>
</comment>
<protein>
    <submittedName>
        <fullName evidence="2">Uncharacterized protein</fullName>
    </submittedName>
</protein>
<gene>
    <name evidence="2" type="ORF">EGT70_22130</name>
</gene>
<reference evidence="3" key="1">
    <citation type="submission" date="2018-10" db="EMBL/GenBank/DDBJ databases">
        <title>FDA dAtabase for Regulatory Grade micrObial Sequences (FDA-ARGOS): Supporting development and validation of Infectious Disease Dx tests.</title>
        <authorList>
            <person name="Minogue T."/>
            <person name="Wolcott M."/>
            <person name="Wasieloski L."/>
            <person name="Aguilar W."/>
            <person name="Moore D."/>
            <person name="Jaissle J."/>
            <person name="Tallon L."/>
            <person name="Sadzewicz L."/>
            <person name="Zhao X."/>
            <person name="Vavikolanu K."/>
            <person name="Mehta A."/>
            <person name="Aluvathingal J."/>
            <person name="Nadendla S."/>
            <person name="Yan Y."/>
            <person name="Sichtig H."/>
        </authorList>
    </citation>
    <scope>NUCLEOTIDE SEQUENCE [LARGE SCALE GENOMIC DNA]</scope>
    <source>
        <strain evidence="3">FDAARGOS_588</strain>
    </source>
</reference>
<accession>A0AAX1X4W0</accession>
<dbReference type="EMBL" id="RKJW01000002">
    <property type="protein sequence ID" value="RPA25631.1"/>
    <property type="molecule type" value="Genomic_DNA"/>
</dbReference>
<sequence length="127" mass="13031">MGRRALREAARRSRRPRLRAQCATQCLIDPENVPGRPNVRGGACPSRPRATAPPRARATDGAAGSAGSSGSAASGGSSQAVQARPPPPNDRTASADAATASATPIGHERCDGSRIDRAGRLVADRRA</sequence>